<keyword evidence="5" id="KW-0413">Isomerase</keyword>
<evidence type="ECO:0000256" key="11">
    <source>
        <dbReference type="ARBA" id="ARBA00041912"/>
    </source>
</evidence>
<comment type="caution">
    <text evidence="14">The sequence shown here is derived from an EMBL/GenBank/DDBJ whole genome shotgun (WGS) entry which is preliminary data.</text>
</comment>
<dbReference type="AlphaFoldDB" id="A0A8H5MWT1"/>
<evidence type="ECO:0000313" key="15">
    <source>
        <dbReference type="Proteomes" id="UP000522262"/>
    </source>
</evidence>
<feature type="region of interest" description="Disordered" evidence="13">
    <location>
        <begin position="1"/>
        <end position="70"/>
    </location>
</feature>
<dbReference type="EC" id="5.3.2.1" evidence="9"/>
<comment type="similarity">
    <text evidence="2">Belongs to the MIF family.</text>
</comment>
<dbReference type="InterPro" id="IPR014347">
    <property type="entry name" value="Tautomerase/MIF_sf"/>
</dbReference>
<dbReference type="InterPro" id="IPR001398">
    <property type="entry name" value="Macrophage_inhib_fac"/>
</dbReference>
<protein>
    <recommendedName>
        <fullName evidence="12">L-dopachrome isomerase</fullName>
        <ecNumber evidence="9">5.3.2.1</ecNumber>
        <ecNumber evidence="8">5.3.3.12</ecNumber>
    </recommendedName>
    <alternativeName>
        <fullName evidence="10">L-dopachrome tautomerase</fullName>
    </alternativeName>
    <alternativeName>
        <fullName evidence="11">Phenylpyruvate tautomerase</fullName>
    </alternativeName>
</protein>
<accession>A0A8H5MWT1</accession>
<feature type="compositionally biased region" description="Polar residues" evidence="13">
    <location>
        <begin position="278"/>
        <end position="292"/>
    </location>
</feature>
<organism evidence="14 15">
    <name type="scientific">Fusarium mexicanum</name>
    <dbReference type="NCBI Taxonomy" id="751941"/>
    <lineage>
        <taxon>Eukaryota</taxon>
        <taxon>Fungi</taxon>
        <taxon>Dikarya</taxon>
        <taxon>Ascomycota</taxon>
        <taxon>Pezizomycotina</taxon>
        <taxon>Sordariomycetes</taxon>
        <taxon>Hypocreomycetidae</taxon>
        <taxon>Hypocreales</taxon>
        <taxon>Nectriaceae</taxon>
        <taxon>Fusarium</taxon>
        <taxon>Fusarium fujikuroi species complex</taxon>
    </lineage>
</organism>
<evidence type="ECO:0000256" key="4">
    <source>
        <dbReference type="ARBA" id="ARBA00022525"/>
    </source>
</evidence>
<comment type="catalytic activity">
    <reaction evidence="7">
        <text>L-dopachrome = 5,6-dihydroxyindole-2-carboxylate</text>
        <dbReference type="Rhea" id="RHEA:13041"/>
        <dbReference type="ChEBI" id="CHEBI:16875"/>
        <dbReference type="ChEBI" id="CHEBI:57509"/>
        <dbReference type="EC" id="5.3.3.12"/>
    </reaction>
</comment>
<dbReference type="SUPFAM" id="SSF55331">
    <property type="entry name" value="Tautomerase/MIF"/>
    <property type="match status" value="1"/>
</dbReference>
<dbReference type="GO" id="GO:0004167">
    <property type="term" value="F:dopachrome isomerase activity"/>
    <property type="evidence" value="ECO:0007669"/>
    <property type="project" value="UniProtKB-EC"/>
</dbReference>
<evidence type="ECO:0000256" key="1">
    <source>
        <dbReference type="ARBA" id="ARBA00004613"/>
    </source>
</evidence>
<evidence type="ECO:0000256" key="10">
    <source>
        <dbReference type="ARBA" id="ARBA00041631"/>
    </source>
</evidence>
<evidence type="ECO:0000256" key="9">
    <source>
        <dbReference type="ARBA" id="ARBA00039086"/>
    </source>
</evidence>
<sequence>MHLSPAMALPYIPSRTSTKPPNSKPRQKQETTASVPVPVPVPAPRLLPGERRVKPRLSRPSLDPVLESDQRLSRDVEQVVSGDAAKVTRKQSLPILTRKRSDFFEEAFGSKHTQDPGDQIRNESPVLVEIKTNIEDEFTFITELSEYLALRYNRPASSIVITVQHGICIQFGRGSDSCYTMTIEALARDVQTTTNKRNIALFQRHMEQALRIPPSKGFLRFVPLAEDCSGWKGNTLAGHITEVIEETRAMTERRGSIRAPRRRSSKAFREIKTKKTASESAPTLNPGTSNGVLSDDTEALGKAAKSEAETEKNNTKTLKRRKSFIHALFPRSASRLAEREVE</sequence>
<dbReference type="PANTHER" id="PTHR11954">
    <property type="entry name" value="D-DOPACHROME DECARBOXYLASE"/>
    <property type="match status" value="1"/>
</dbReference>
<dbReference type="EMBL" id="JAAOAM010000147">
    <property type="protein sequence ID" value="KAF5543712.1"/>
    <property type="molecule type" value="Genomic_DNA"/>
</dbReference>
<comment type="subcellular location">
    <subcellularLocation>
        <location evidence="1">Secreted</location>
    </subcellularLocation>
</comment>
<evidence type="ECO:0000256" key="13">
    <source>
        <dbReference type="SAM" id="MobiDB-lite"/>
    </source>
</evidence>
<evidence type="ECO:0000256" key="3">
    <source>
        <dbReference type="ARBA" id="ARBA00022514"/>
    </source>
</evidence>
<keyword evidence="4" id="KW-0964">Secreted</keyword>
<dbReference type="Pfam" id="PF01187">
    <property type="entry name" value="MIF"/>
    <property type="match status" value="1"/>
</dbReference>
<dbReference type="EC" id="5.3.3.12" evidence="8"/>
<feature type="compositionally biased region" description="Basic and acidic residues" evidence="13">
    <location>
        <begin position="267"/>
        <end position="277"/>
    </location>
</feature>
<evidence type="ECO:0000256" key="7">
    <source>
        <dbReference type="ARBA" id="ARBA00036823"/>
    </source>
</evidence>
<evidence type="ECO:0000256" key="2">
    <source>
        <dbReference type="ARBA" id="ARBA00005851"/>
    </source>
</evidence>
<evidence type="ECO:0000256" key="5">
    <source>
        <dbReference type="ARBA" id="ARBA00023235"/>
    </source>
</evidence>
<feature type="region of interest" description="Disordered" evidence="13">
    <location>
        <begin position="252"/>
        <end position="321"/>
    </location>
</feature>
<evidence type="ECO:0000313" key="14">
    <source>
        <dbReference type="EMBL" id="KAF5543712.1"/>
    </source>
</evidence>
<comment type="catalytic activity">
    <reaction evidence="6">
        <text>3-phenylpyruvate = enol-phenylpyruvate</text>
        <dbReference type="Rhea" id="RHEA:17097"/>
        <dbReference type="ChEBI" id="CHEBI:16815"/>
        <dbReference type="ChEBI" id="CHEBI:18005"/>
        <dbReference type="EC" id="5.3.2.1"/>
    </reaction>
</comment>
<name>A0A8H5MWT1_9HYPO</name>
<dbReference type="GO" id="GO:0005576">
    <property type="term" value="C:extracellular region"/>
    <property type="evidence" value="ECO:0007669"/>
    <property type="project" value="UniProtKB-SubCell"/>
</dbReference>
<dbReference type="Gene3D" id="3.30.429.10">
    <property type="entry name" value="Macrophage Migration Inhibitory Factor"/>
    <property type="match status" value="1"/>
</dbReference>
<dbReference type="GO" id="GO:0050178">
    <property type="term" value="F:phenylpyruvate tautomerase activity"/>
    <property type="evidence" value="ECO:0007669"/>
    <property type="project" value="UniProtKB-EC"/>
</dbReference>
<evidence type="ECO:0000256" key="12">
    <source>
        <dbReference type="ARBA" id="ARBA00042730"/>
    </source>
</evidence>
<gene>
    <name evidence="14" type="ORF">FMEXI_6913</name>
</gene>
<keyword evidence="15" id="KW-1185">Reference proteome</keyword>
<feature type="compositionally biased region" description="Basic and acidic residues" evidence="13">
    <location>
        <begin position="304"/>
        <end position="314"/>
    </location>
</feature>
<dbReference type="PANTHER" id="PTHR11954:SF6">
    <property type="entry name" value="MACROPHAGE MIGRATION INHIBITORY FACTOR"/>
    <property type="match status" value="1"/>
</dbReference>
<evidence type="ECO:0000256" key="8">
    <source>
        <dbReference type="ARBA" id="ARBA00038932"/>
    </source>
</evidence>
<proteinExistence type="inferred from homology"/>
<keyword evidence="3" id="KW-0202">Cytokine</keyword>
<dbReference type="Proteomes" id="UP000522262">
    <property type="component" value="Unassembled WGS sequence"/>
</dbReference>
<reference evidence="14 15" key="1">
    <citation type="submission" date="2020-05" db="EMBL/GenBank/DDBJ databases">
        <title>Identification and distribution of gene clusters putatively required for synthesis of sphingolipid metabolism inhibitors in phylogenetically diverse species of the filamentous fungus Fusarium.</title>
        <authorList>
            <person name="Kim H.-S."/>
            <person name="Busman M."/>
            <person name="Brown D.W."/>
            <person name="Divon H."/>
            <person name="Uhlig S."/>
            <person name="Proctor R.H."/>
        </authorList>
    </citation>
    <scope>NUCLEOTIDE SEQUENCE [LARGE SCALE GENOMIC DNA]</scope>
    <source>
        <strain evidence="14 15">NRRL 53147</strain>
    </source>
</reference>
<evidence type="ECO:0000256" key="6">
    <source>
        <dbReference type="ARBA" id="ARBA00036735"/>
    </source>
</evidence>